<dbReference type="Gene3D" id="3.40.190.10">
    <property type="entry name" value="Periplasmic binding protein-like II"/>
    <property type="match status" value="2"/>
</dbReference>
<evidence type="ECO:0000256" key="1">
    <source>
        <dbReference type="ARBA" id="ARBA00009437"/>
    </source>
</evidence>
<accession>A0ABV8LQI8</accession>
<evidence type="ECO:0000256" key="2">
    <source>
        <dbReference type="ARBA" id="ARBA00023015"/>
    </source>
</evidence>
<evidence type="ECO:0000313" key="7">
    <source>
        <dbReference type="EMBL" id="MFC4132582.1"/>
    </source>
</evidence>
<dbReference type="PANTHER" id="PTHR30346">
    <property type="entry name" value="TRANSCRIPTIONAL DUAL REGULATOR HCAR-RELATED"/>
    <property type="match status" value="1"/>
</dbReference>
<sequence>MNLAQLRALVAVADAGGFTKAAVTLGLTQSGVSHVVAALERELQLPLVTRTRGGVRLTVHGQLIIGHAREAVARVERISEVAATATRRRRRRIRVAAFPSAGQLLPSLIAAYAVRLPEVAVVLLEGSDAEVRTWLDDRLVDAGVVADLDGDPAAEASGVVLHRDRMLAVVDPGHPLAGQPSVQLAELADDPFLLSDNGCEPLLHRLYADAGEPLRPQRRIRDMATLLALVREQLGVTVVPELSLTGAEGLVAIPLDPPAHRVLRLVPADPDDADLAVRTLLTVATATAVEQPGHFGSDRPKKTRRRPDSEAAARLDDTVDQPAAESC</sequence>
<feature type="domain" description="HTH lysR-type" evidence="6">
    <location>
        <begin position="1"/>
        <end position="58"/>
    </location>
</feature>
<evidence type="ECO:0000256" key="5">
    <source>
        <dbReference type="SAM" id="MobiDB-lite"/>
    </source>
</evidence>
<evidence type="ECO:0000259" key="6">
    <source>
        <dbReference type="PROSITE" id="PS50931"/>
    </source>
</evidence>
<dbReference type="EMBL" id="JBHSAY010000009">
    <property type="protein sequence ID" value="MFC4132582.1"/>
    <property type="molecule type" value="Genomic_DNA"/>
</dbReference>
<protein>
    <submittedName>
        <fullName evidence="7">LysR family transcriptional regulator</fullName>
    </submittedName>
</protein>
<keyword evidence="3" id="KW-0238">DNA-binding</keyword>
<organism evidence="7 8">
    <name type="scientific">Hamadaea flava</name>
    <dbReference type="NCBI Taxonomy" id="1742688"/>
    <lineage>
        <taxon>Bacteria</taxon>
        <taxon>Bacillati</taxon>
        <taxon>Actinomycetota</taxon>
        <taxon>Actinomycetes</taxon>
        <taxon>Micromonosporales</taxon>
        <taxon>Micromonosporaceae</taxon>
        <taxon>Hamadaea</taxon>
    </lineage>
</organism>
<keyword evidence="2" id="KW-0805">Transcription regulation</keyword>
<dbReference type="InterPro" id="IPR036388">
    <property type="entry name" value="WH-like_DNA-bd_sf"/>
</dbReference>
<feature type="region of interest" description="Disordered" evidence="5">
    <location>
        <begin position="291"/>
        <end position="327"/>
    </location>
</feature>
<evidence type="ECO:0000313" key="8">
    <source>
        <dbReference type="Proteomes" id="UP001595816"/>
    </source>
</evidence>
<dbReference type="CDD" id="cd05466">
    <property type="entry name" value="PBP2_LTTR_substrate"/>
    <property type="match status" value="1"/>
</dbReference>
<dbReference type="PANTHER" id="PTHR30346:SF28">
    <property type="entry name" value="HTH-TYPE TRANSCRIPTIONAL REGULATOR CYNR"/>
    <property type="match status" value="1"/>
</dbReference>
<keyword evidence="8" id="KW-1185">Reference proteome</keyword>
<evidence type="ECO:0000256" key="4">
    <source>
        <dbReference type="ARBA" id="ARBA00023163"/>
    </source>
</evidence>
<keyword evidence="4" id="KW-0804">Transcription</keyword>
<comment type="caution">
    <text evidence="7">The sequence shown here is derived from an EMBL/GenBank/DDBJ whole genome shotgun (WGS) entry which is preliminary data.</text>
</comment>
<evidence type="ECO:0000256" key="3">
    <source>
        <dbReference type="ARBA" id="ARBA00023125"/>
    </source>
</evidence>
<dbReference type="Gene3D" id="1.10.10.10">
    <property type="entry name" value="Winged helix-like DNA-binding domain superfamily/Winged helix DNA-binding domain"/>
    <property type="match status" value="1"/>
</dbReference>
<dbReference type="Pfam" id="PF00126">
    <property type="entry name" value="HTH_1"/>
    <property type="match status" value="1"/>
</dbReference>
<dbReference type="PRINTS" id="PR00039">
    <property type="entry name" value="HTHLYSR"/>
</dbReference>
<dbReference type="RefSeq" id="WP_253752998.1">
    <property type="nucleotide sequence ID" value="NZ_JAMZDZ010000001.1"/>
</dbReference>
<dbReference type="Proteomes" id="UP001595816">
    <property type="component" value="Unassembled WGS sequence"/>
</dbReference>
<reference evidence="8" key="1">
    <citation type="journal article" date="2019" name="Int. J. Syst. Evol. Microbiol.">
        <title>The Global Catalogue of Microorganisms (GCM) 10K type strain sequencing project: providing services to taxonomists for standard genome sequencing and annotation.</title>
        <authorList>
            <consortium name="The Broad Institute Genomics Platform"/>
            <consortium name="The Broad Institute Genome Sequencing Center for Infectious Disease"/>
            <person name="Wu L."/>
            <person name="Ma J."/>
        </authorList>
    </citation>
    <scope>NUCLEOTIDE SEQUENCE [LARGE SCALE GENOMIC DNA]</scope>
    <source>
        <strain evidence="8">CGMCC 4.7289</strain>
    </source>
</reference>
<name>A0ABV8LQI8_9ACTN</name>
<proteinExistence type="inferred from homology"/>
<dbReference type="PROSITE" id="PS50931">
    <property type="entry name" value="HTH_LYSR"/>
    <property type="match status" value="1"/>
</dbReference>
<dbReference type="InterPro" id="IPR000847">
    <property type="entry name" value="LysR_HTH_N"/>
</dbReference>
<dbReference type="InterPro" id="IPR005119">
    <property type="entry name" value="LysR_subst-bd"/>
</dbReference>
<dbReference type="InterPro" id="IPR036390">
    <property type="entry name" value="WH_DNA-bd_sf"/>
</dbReference>
<dbReference type="SUPFAM" id="SSF53850">
    <property type="entry name" value="Periplasmic binding protein-like II"/>
    <property type="match status" value="1"/>
</dbReference>
<dbReference type="SUPFAM" id="SSF46785">
    <property type="entry name" value="Winged helix' DNA-binding domain"/>
    <property type="match status" value="1"/>
</dbReference>
<feature type="compositionally biased region" description="Basic and acidic residues" evidence="5">
    <location>
        <begin position="296"/>
        <end position="317"/>
    </location>
</feature>
<gene>
    <name evidence="7" type="ORF">ACFOZ4_18385</name>
</gene>
<comment type="similarity">
    <text evidence="1">Belongs to the LysR transcriptional regulatory family.</text>
</comment>
<dbReference type="Pfam" id="PF03466">
    <property type="entry name" value="LysR_substrate"/>
    <property type="match status" value="1"/>
</dbReference>